<evidence type="ECO:0000313" key="2">
    <source>
        <dbReference type="EMBL" id="EDY60776.1"/>
    </source>
</evidence>
<dbReference type="RefSeq" id="WP_007385071.1">
    <property type="nucleotide sequence ID" value="NZ_CM000951.1"/>
</dbReference>
<gene>
    <name evidence="2" type="ORF">SSEG_10146</name>
</gene>
<proteinExistence type="predicted"/>
<keyword evidence="3" id="KW-1185">Reference proteome</keyword>
<protein>
    <submittedName>
        <fullName evidence="2">Uncharacterized protein</fullName>
    </submittedName>
</protein>
<dbReference type="HOGENOM" id="CLU_1119686_0_0_11"/>
<dbReference type="Proteomes" id="UP000002785">
    <property type="component" value="Chromosome"/>
</dbReference>
<feature type="compositionally biased region" description="Low complexity" evidence="1">
    <location>
        <begin position="232"/>
        <end position="242"/>
    </location>
</feature>
<sequence>MRPAPDNGVERQTDSQPASSAFRFQVQPEFHEIPLGVGADETALDEQMVAFARDYWGGQEEREPLRALTAALYGVNSRHLVSEGAVFNAMGVFPVGGGEDGSKSAERVSRCTLLVSVQDLDNPDPVLAAAGIAETLARSKHGGDVLPVRLPAGPAVVHVAGTRMVWELADGEQERFSVRIEIWLPFPGEDRVLVMSLSTADVHDLYMYQAVLADIADTITFDDSGADRPGDPSVAPATAAVPTPNPFG</sequence>
<dbReference type="EMBL" id="CM000951">
    <property type="protein sequence ID" value="EDY60776.1"/>
    <property type="molecule type" value="Genomic_DNA"/>
</dbReference>
<feature type="region of interest" description="Disordered" evidence="1">
    <location>
        <begin position="223"/>
        <end position="248"/>
    </location>
</feature>
<reference evidence="2" key="1">
    <citation type="submission" date="2009-10" db="EMBL/GenBank/DDBJ databases">
        <title>The genome sequence of Streptomyces sviceus strain ATCC 29083.</title>
        <authorList>
            <consortium name="The Broad Institute Genome Sequencing Platform"/>
            <consortium name="Broad Institute Microbial Sequencing Center"/>
            <person name="Fischbach M."/>
            <person name="Godfrey P."/>
            <person name="Ward D."/>
            <person name="Young S."/>
            <person name="Zeng Q."/>
            <person name="Koehrsen M."/>
            <person name="Alvarado L."/>
            <person name="Berlin A.M."/>
            <person name="Bochicchio J."/>
            <person name="Borenstein D."/>
            <person name="Chapman S.B."/>
            <person name="Chen Z."/>
            <person name="Engels R."/>
            <person name="Freedman E."/>
            <person name="Gellesch M."/>
            <person name="Goldberg J."/>
            <person name="Griggs A."/>
            <person name="Gujja S."/>
            <person name="Heilman E.R."/>
            <person name="Heiman D.I."/>
            <person name="Hepburn T.A."/>
            <person name="Howarth C."/>
            <person name="Jen D."/>
            <person name="Larson L."/>
            <person name="Lewis B."/>
            <person name="Mehta T."/>
            <person name="Park D."/>
            <person name="Pearson M."/>
            <person name="Richards J."/>
            <person name="Roberts A."/>
            <person name="Saif S."/>
            <person name="Shea T.D."/>
            <person name="Shenoy N."/>
            <person name="Sisk P."/>
            <person name="Stolte C."/>
            <person name="Sykes S.N."/>
            <person name="Thomson T."/>
            <person name="Walk T."/>
            <person name="White J."/>
            <person name="Yandava C."/>
            <person name="Straight P."/>
            <person name="Clardy J."/>
            <person name="Hung D."/>
            <person name="Kolter R."/>
            <person name="Mekalanos J."/>
            <person name="Walker S."/>
            <person name="Walsh C.T."/>
            <person name="Wieland-Brown L.C."/>
            <person name="Haas B."/>
            <person name="Nusbaum C."/>
            <person name="Birren B."/>
        </authorList>
    </citation>
    <scope>NUCLEOTIDE SEQUENCE [LARGE SCALE GENOMIC DNA]</scope>
    <source>
        <strain evidence="2">ATCC 29083</strain>
    </source>
</reference>
<evidence type="ECO:0000256" key="1">
    <source>
        <dbReference type="SAM" id="MobiDB-lite"/>
    </source>
</evidence>
<name>B5I6S1_STRX2</name>
<organism evidence="2 3">
    <name type="scientific">Streptomyces sviceus (strain ATCC 29083 / DSM 924 / JCM 4929 / NBRC 13980 / NCIMB 11184 / NRRL 5439 / UC 5370)</name>
    <dbReference type="NCBI Taxonomy" id="463191"/>
    <lineage>
        <taxon>Bacteria</taxon>
        <taxon>Bacillati</taxon>
        <taxon>Actinomycetota</taxon>
        <taxon>Actinomycetes</taxon>
        <taxon>Kitasatosporales</taxon>
        <taxon>Streptomycetaceae</taxon>
        <taxon>Streptomyces</taxon>
    </lineage>
</organism>
<evidence type="ECO:0000313" key="3">
    <source>
        <dbReference type="Proteomes" id="UP000002785"/>
    </source>
</evidence>
<dbReference type="AlphaFoldDB" id="B5I6S1"/>
<dbReference type="eggNOG" id="ENOG5031G83">
    <property type="taxonomic scope" value="Bacteria"/>
</dbReference>
<accession>B5I6S1</accession>